<dbReference type="InterPro" id="IPR001387">
    <property type="entry name" value="Cro/C1-type_HTH"/>
</dbReference>
<dbReference type="AlphaFoldDB" id="A0A1S1QXQ3"/>
<organism evidence="4 5">
    <name type="scientific">Parafrankia colletiae</name>
    <dbReference type="NCBI Taxonomy" id="573497"/>
    <lineage>
        <taxon>Bacteria</taxon>
        <taxon>Bacillati</taxon>
        <taxon>Actinomycetota</taxon>
        <taxon>Actinomycetes</taxon>
        <taxon>Frankiales</taxon>
        <taxon>Frankiaceae</taxon>
        <taxon>Parafrankia</taxon>
    </lineage>
</organism>
<reference evidence="5" key="1">
    <citation type="submission" date="2016-07" db="EMBL/GenBank/DDBJ databases">
        <title>Sequence Frankia sp. strain CcI1.17.</title>
        <authorList>
            <person name="Ghodhbane-Gtari F."/>
            <person name="Swanson E."/>
            <person name="Gueddou A."/>
            <person name="Morris K."/>
            <person name="Hezbri K."/>
            <person name="Ktari A."/>
            <person name="Nouioui I."/>
            <person name="Abebe-Akele F."/>
            <person name="Simpson S."/>
            <person name="Thomas K."/>
            <person name="Gtari M."/>
            <person name="Tisa L.S."/>
            <person name="Hurst S."/>
        </authorList>
    </citation>
    <scope>NUCLEOTIDE SEQUENCE [LARGE SCALE GENOMIC DNA]</scope>
    <source>
        <strain evidence="5">Cc1.17</strain>
    </source>
</reference>
<dbReference type="OrthoDB" id="4282897at2"/>
<gene>
    <name evidence="4" type="ORF">CC117_03205</name>
</gene>
<evidence type="ECO:0000259" key="3">
    <source>
        <dbReference type="PROSITE" id="PS50943"/>
    </source>
</evidence>
<dbReference type="PANTHER" id="PTHR46797">
    <property type="entry name" value="HTH-TYPE TRANSCRIPTIONAL REGULATOR"/>
    <property type="match status" value="1"/>
</dbReference>
<feature type="region of interest" description="Disordered" evidence="2">
    <location>
        <begin position="163"/>
        <end position="271"/>
    </location>
</feature>
<name>A0A1S1QXQ3_9ACTN</name>
<evidence type="ECO:0000313" key="5">
    <source>
        <dbReference type="Proteomes" id="UP000179627"/>
    </source>
</evidence>
<dbReference type="CDD" id="cd00093">
    <property type="entry name" value="HTH_XRE"/>
    <property type="match status" value="1"/>
</dbReference>
<dbReference type="Gene3D" id="1.10.260.40">
    <property type="entry name" value="lambda repressor-like DNA-binding domains"/>
    <property type="match status" value="1"/>
</dbReference>
<protein>
    <submittedName>
        <fullName evidence="4">Transcriptional regulator</fullName>
    </submittedName>
</protein>
<comment type="caution">
    <text evidence="4">The sequence shown here is derived from an EMBL/GenBank/DDBJ whole genome shotgun (WGS) entry which is preliminary data.</text>
</comment>
<dbReference type="SMART" id="SM00530">
    <property type="entry name" value="HTH_XRE"/>
    <property type="match status" value="1"/>
</dbReference>
<sequence>MRDVGDFIREQRRGAQISLRQLARQAGVSNPYLSQIERGLRRPSAEILQQIAKALRISAEVLYVQAGILEEREGGEDLLAAVHADDTLTERQKQVIVDIYDAFRRENALAGAGSTARLAAMRPAGTDAETDVGPADENPVVDAEPAAAEADVVPDVTTAPAATATASTAAGSPGGAGARPRATGTRRATRSTRSPSKTTSTSTSGTSNGAAGTTAGGSGTTAAPRRSTARKSGDGRRAPRSSGTKAATEPGGGTAGPTAPAQPPSADDGTT</sequence>
<dbReference type="SUPFAM" id="SSF47413">
    <property type="entry name" value="lambda repressor-like DNA-binding domains"/>
    <property type="match status" value="1"/>
</dbReference>
<proteinExistence type="predicted"/>
<dbReference type="InterPro" id="IPR050807">
    <property type="entry name" value="TransReg_Diox_bact_type"/>
</dbReference>
<dbReference type="GO" id="GO:0003700">
    <property type="term" value="F:DNA-binding transcription factor activity"/>
    <property type="evidence" value="ECO:0007669"/>
    <property type="project" value="TreeGrafter"/>
</dbReference>
<evidence type="ECO:0000256" key="2">
    <source>
        <dbReference type="SAM" id="MobiDB-lite"/>
    </source>
</evidence>
<keyword evidence="5" id="KW-1185">Reference proteome</keyword>
<dbReference type="InterPro" id="IPR010982">
    <property type="entry name" value="Lambda_DNA-bd_dom_sf"/>
</dbReference>
<dbReference type="GO" id="GO:0005829">
    <property type="term" value="C:cytosol"/>
    <property type="evidence" value="ECO:0007669"/>
    <property type="project" value="TreeGrafter"/>
</dbReference>
<feature type="compositionally biased region" description="Low complexity" evidence="2">
    <location>
        <begin position="178"/>
        <end position="213"/>
    </location>
</feature>
<dbReference type="PANTHER" id="PTHR46797:SF1">
    <property type="entry name" value="METHYLPHOSPHONATE SYNTHASE"/>
    <property type="match status" value="1"/>
</dbReference>
<dbReference type="GO" id="GO:0003677">
    <property type="term" value="F:DNA binding"/>
    <property type="evidence" value="ECO:0007669"/>
    <property type="project" value="UniProtKB-KW"/>
</dbReference>
<keyword evidence="1" id="KW-0238">DNA-binding</keyword>
<accession>A0A1S1QXQ3</accession>
<dbReference type="Pfam" id="PF01381">
    <property type="entry name" value="HTH_3"/>
    <property type="match status" value="1"/>
</dbReference>
<dbReference type="EMBL" id="MBLM01000108">
    <property type="protein sequence ID" value="OHV38750.1"/>
    <property type="molecule type" value="Genomic_DNA"/>
</dbReference>
<feature type="domain" description="HTH cro/C1-type" evidence="3">
    <location>
        <begin position="8"/>
        <end position="62"/>
    </location>
</feature>
<evidence type="ECO:0000256" key="1">
    <source>
        <dbReference type="ARBA" id="ARBA00023125"/>
    </source>
</evidence>
<dbReference type="PROSITE" id="PS50943">
    <property type="entry name" value="HTH_CROC1"/>
    <property type="match status" value="1"/>
</dbReference>
<dbReference type="Proteomes" id="UP000179627">
    <property type="component" value="Unassembled WGS sequence"/>
</dbReference>
<evidence type="ECO:0000313" key="4">
    <source>
        <dbReference type="EMBL" id="OHV38750.1"/>
    </source>
</evidence>